<keyword evidence="3" id="KW-1185">Reference proteome</keyword>
<dbReference type="Proteomes" id="UP001595872">
    <property type="component" value="Unassembled WGS sequence"/>
</dbReference>
<feature type="compositionally biased region" description="Pro residues" evidence="1">
    <location>
        <begin position="172"/>
        <end position="213"/>
    </location>
</feature>
<evidence type="ECO:0000256" key="1">
    <source>
        <dbReference type="SAM" id="MobiDB-lite"/>
    </source>
</evidence>
<dbReference type="EMBL" id="JBHSIT010000007">
    <property type="protein sequence ID" value="MFC4910596.1"/>
    <property type="molecule type" value="Genomic_DNA"/>
</dbReference>
<name>A0ABV9U4V0_9ACTN</name>
<gene>
    <name evidence="2" type="ORF">ACFPCY_25005</name>
</gene>
<feature type="compositionally biased region" description="Low complexity" evidence="1">
    <location>
        <begin position="214"/>
        <end position="236"/>
    </location>
</feature>
<dbReference type="PRINTS" id="PR01217">
    <property type="entry name" value="PRICHEXTENSN"/>
</dbReference>
<feature type="region of interest" description="Disordered" evidence="1">
    <location>
        <begin position="159"/>
        <end position="256"/>
    </location>
</feature>
<evidence type="ECO:0000313" key="2">
    <source>
        <dbReference type="EMBL" id="MFC4910596.1"/>
    </source>
</evidence>
<protein>
    <submittedName>
        <fullName evidence="2">Uncharacterized protein</fullName>
    </submittedName>
</protein>
<accession>A0ABV9U4V0</accession>
<feature type="compositionally biased region" description="Pro residues" evidence="1">
    <location>
        <begin position="237"/>
        <end position="256"/>
    </location>
</feature>
<organism evidence="2 3">
    <name type="scientific">Actinomadura gamaensis</name>
    <dbReference type="NCBI Taxonomy" id="1763541"/>
    <lineage>
        <taxon>Bacteria</taxon>
        <taxon>Bacillati</taxon>
        <taxon>Actinomycetota</taxon>
        <taxon>Actinomycetes</taxon>
        <taxon>Streptosporangiales</taxon>
        <taxon>Thermomonosporaceae</taxon>
        <taxon>Actinomadura</taxon>
    </lineage>
</organism>
<dbReference type="RefSeq" id="WP_378259039.1">
    <property type="nucleotide sequence ID" value="NZ_JBHSIT010000007.1"/>
</dbReference>
<sequence length="256" mass="27540">MVRHWSRAVLVTALACCVVVPSSGRPNRPSVDADTRRQLTVAASALLDFRSQALVERRRQDRRPPTEVLGVKIAPDLAEDQQRAVRELANRNRAPVPGGPAYVAARTRLSADRAVRRGDHITLDVTEHTDLSYGGGRIEQSVRRRFEFVRKGEQLVLVGERVTDPGAHPVNDPDPPSDEPTPPETTTPPEPETPEPRPTTPRTPSPTPSPTTPSPSGTPASPSETPSGPVTPSTSPTTPPPPVPVIPPITLTPPSF</sequence>
<evidence type="ECO:0000313" key="3">
    <source>
        <dbReference type="Proteomes" id="UP001595872"/>
    </source>
</evidence>
<comment type="caution">
    <text evidence="2">The sequence shown here is derived from an EMBL/GenBank/DDBJ whole genome shotgun (WGS) entry which is preliminary data.</text>
</comment>
<reference evidence="3" key="1">
    <citation type="journal article" date="2019" name="Int. J. Syst. Evol. Microbiol.">
        <title>The Global Catalogue of Microorganisms (GCM) 10K type strain sequencing project: providing services to taxonomists for standard genome sequencing and annotation.</title>
        <authorList>
            <consortium name="The Broad Institute Genomics Platform"/>
            <consortium name="The Broad Institute Genome Sequencing Center for Infectious Disease"/>
            <person name="Wu L."/>
            <person name="Ma J."/>
        </authorList>
    </citation>
    <scope>NUCLEOTIDE SEQUENCE [LARGE SCALE GENOMIC DNA]</scope>
    <source>
        <strain evidence="3">KLKA75</strain>
    </source>
</reference>
<proteinExistence type="predicted"/>